<sequence length="95" mass="10536">MRSTARPEPALFQFLIASATTTTRTAQRHLARPRAWVEGLATAELGHHHQVRCQFEQRSSPLELIGVRRVGMIPLARRVDPGTTPQLFTLVGVPA</sequence>
<dbReference type="Proteomes" id="UP000031599">
    <property type="component" value="Unassembled WGS sequence"/>
</dbReference>
<proteinExistence type="predicted"/>
<dbReference type="EMBL" id="JMCC02000002">
    <property type="protein sequence ID" value="KIG19377.1"/>
    <property type="molecule type" value="Genomic_DNA"/>
</dbReference>
<gene>
    <name evidence="1" type="ORF">DB30_02658</name>
</gene>
<comment type="caution">
    <text evidence="1">The sequence shown here is derived from an EMBL/GenBank/DDBJ whole genome shotgun (WGS) entry which is preliminary data.</text>
</comment>
<accession>A0A0C2DI74</accession>
<name>A0A0C2DI74_9BACT</name>
<evidence type="ECO:0000313" key="1">
    <source>
        <dbReference type="EMBL" id="KIG19377.1"/>
    </source>
</evidence>
<evidence type="ECO:0000313" key="2">
    <source>
        <dbReference type="Proteomes" id="UP000031599"/>
    </source>
</evidence>
<organism evidence="1 2">
    <name type="scientific">Enhygromyxa salina</name>
    <dbReference type="NCBI Taxonomy" id="215803"/>
    <lineage>
        <taxon>Bacteria</taxon>
        <taxon>Pseudomonadati</taxon>
        <taxon>Myxococcota</taxon>
        <taxon>Polyangia</taxon>
        <taxon>Nannocystales</taxon>
        <taxon>Nannocystaceae</taxon>
        <taxon>Enhygromyxa</taxon>
    </lineage>
</organism>
<dbReference type="AlphaFoldDB" id="A0A0C2DI74"/>
<protein>
    <submittedName>
        <fullName evidence="1">Uncharacterized protein</fullName>
    </submittedName>
</protein>
<reference evidence="1 2" key="1">
    <citation type="submission" date="2014-12" db="EMBL/GenBank/DDBJ databases">
        <title>Genome assembly of Enhygromyxa salina DSM 15201.</title>
        <authorList>
            <person name="Sharma G."/>
            <person name="Subramanian S."/>
        </authorList>
    </citation>
    <scope>NUCLEOTIDE SEQUENCE [LARGE SCALE GENOMIC DNA]</scope>
    <source>
        <strain evidence="1 2">DSM 15201</strain>
    </source>
</reference>